<protein>
    <submittedName>
        <fullName evidence="2">Uncharacterized protein</fullName>
    </submittedName>
</protein>
<feature type="compositionally biased region" description="Polar residues" evidence="1">
    <location>
        <begin position="127"/>
        <end position="139"/>
    </location>
</feature>
<feature type="compositionally biased region" description="Low complexity" evidence="1">
    <location>
        <begin position="626"/>
        <end position="644"/>
    </location>
</feature>
<feature type="region of interest" description="Disordered" evidence="1">
    <location>
        <begin position="266"/>
        <end position="320"/>
    </location>
</feature>
<feature type="compositionally biased region" description="Acidic residues" evidence="1">
    <location>
        <begin position="756"/>
        <end position="767"/>
    </location>
</feature>
<evidence type="ECO:0000313" key="2">
    <source>
        <dbReference type="EMBL" id="KAK5094725.1"/>
    </source>
</evidence>
<feature type="compositionally biased region" description="Acidic residues" evidence="1">
    <location>
        <begin position="493"/>
        <end position="518"/>
    </location>
</feature>
<feature type="region of interest" description="Disordered" evidence="1">
    <location>
        <begin position="735"/>
        <end position="770"/>
    </location>
</feature>
<dbReference type="EMBL" id="JAVRRG010000032">
    <property type="protein sequence ID" value="KAK5094725.1"/>
    <property type="molecule type" value="Genomic_DNA"/>
</dbReference>
<feature type="compositionally biased region" description="Basic residues" evidence="1">
    <location>
        <begin position="420"/>
        <end position="437"/>
    </location>
</feature>
<feature type="region of interest" description="Disordered" evidence="1">
    <location>
        <begin position="454"/>
        <end position="712"/>
    </location>
</feature>
<feature type="compositionally biased region" description="Basic and acidic residues" evidence="1">
    <location>
        <begin position="594"/>
        <end position="605"/>
    </location>
</feature>
<proteinExistence type="predicted"/>
<name>A0ABR0KEV8_9EURO</name>
<evidence type="ECO:0000256" key="1">
    <source>
        <dbReference type="SAM" id="MobiDB-lite"/>
    </source>
</evidence>
<feature type="region of interest" description="Disordered" evidence="1">
    <location>
        <begin position="103"/>
        <end position="147"/>
    </location>
</feature>
<keyword evidence="3" id="KW-1185">Reference proteome</keyword>
<feature type="compositionally biased region" description="Low complexity" evidence="1">
    <location>
        <begin position="552"/>
        <end position="563"/>
    </location>
</feature>
<sequence length="784" mass="82325">MPRPPATTAAPTSVLPTNTTPGGAIARRSLLVVLKYKRSETPSITPYESTTFESSGLVPPLRQSLVVTLRYRPPLPYTPPPPPSPATVAAYYPYPAPRTSTWSTDTAFGPPLQPGERDLPQFRSRATRNQDAATRSRQGQVIDLDPTDGLPVQKYALMKVTLNQDASADPTSTNTKSTNSAEWAAQFSTPQYPWAEPPVPSFQKELPTWNQEMIRRARAGNTNAKLSVWDRKNNCWMSAAEAEKKATPLKSLHLNNLDAAADANGKLANGDVDSQKSADDSDAADSSNESNKSADEDEEDADEGAPFKTSSTKRRKLANRLNGPDETRLIEVKKWVQLPSTIADRTPDRNFLAARRPGMPPLYNPEYAHKMFGQYSSSSTIAGTAGYDLGEGGGLSSATAAIGGGADATAGANTPQRKNIPPRRKKKKLGGPGRKPKNWYLQQAAQVDGAADVKAPAPVPVPGAGQAVDGASMEGVQASGEASAEATVKPEAEGDDNNENESGSEAEGSEEGEIDETGGVEKTEAPKAVTVTPVPKQDPVSTSMSGSEARDAGTATARPAAAAEVHRISVPATTATETQAAAAMPDFVITDTDTEMKDAELEHDQGLNTQAAAEAEPESESQGQENNAAVTATAPATANTASPAKVPPPTPKATAPNIEQATAIPGLGALSPDSAHANSNSDAEEQQIIQENAEAITNTNTNTSTETTAAAPEQITVTGISEVIHDPAVIPAEEHAEAQRVKEDNAREAAGKVEDVDAGAEGGDEVDLLGAMDEAIDRGMSEGR</sequence>
<feature type="compositionally biased region" description="Low complexity" evidence="1">
    <location>
        <begin position="407"/>
        <end position="419"/>
    </location>
</feature>
<feature type="compositionally biased region" description="Low complexity" evidence="1">
    <location>
        <begin position="454"/>
        <end position="471"/>
    </location>
</feature>
<feature type="compositionally biased region" description="Low complexity" evidence="1">
    <location>
        <begin position="686"/>
        <end position="712"/>
    </location>
</feature>
<comment type="caution">
    <text evidence="2">The sequence shown here is derived from an EMBL/GenBank/DDBJ whole genome shotgun (WGS) entry which is preliminary data.</text>
</comment>
<evidence type="ECO:0000313" key="3">
    <source>
        <dbReference type="Proteomes" id="UP001345013"/>
    </source>
</evidence>
<accession>A0ABR0KEV8</accession>
<reference evidence="2 3" key="1">
    <citation type="submission" date="2023-08" db="EMBL/GenBank/DDBJ databases">
        <title>Black Yeasts Isolated from many extreme environments.</title>
        <authorList>
            <person name="Coleine C."/>
            <person name="Stajich J.E."/>
            <person name="Selbmann L."/>
        </authorList>
    </citation>
    <scope>NUCLEOTIDE SEQUENCE [LARGE SCALE GENOMIC DNA]</scope>
    <source>
        <strain evidence="2 3">CCFEE 5885</strain>
    </source>
</reference>
<gene>
    <name evidence="2" type="ORF">LTR24_003425</name>
</gene>
<feature type="compositionally biased region" description="Low complexity" evidence="1">
    <location>
        <begin position="572"/>
        <end position="583"/>
    </location>
</feature>
<feature type="region of interest" description="Disordered" evidence="1">
    <location>
        <begin position="1"/>
        <end position="22"/>
    </location>
</feature>
<feature type="region of interest" description="Disordered" evidence="1">
    <location>
        <begin position="407"/>
        <end position="438"/>
    </location>
</feature>
<feature type="compositionally biased region" description="Basic and acidic residues" evidence="1">
    <location>
        <begin position="735"/>
        <end position="755"/>
    </location>
</feature>
<feature type="compositionally biased region" description="Low complexity" evidence="1">
    <location>
        <begin position="1"/>
        <end position="12"/>
    </location>
</feature>
<organism evidence="2 3">
    <name type="scientific">Lithohypha guttulata</name>
    <dbReference type="NCBI Taxonomy" id="1690604"/>
    <lineage>
        <taxon>Eukaryota</taxon>
        <taxon>Fungi</taxon>
        <taxon>Dikarya</taxon>
        <taxon>Ascomycota</taxon>
        <taxon>Pezizomycotina</taxon>
        <taxon>Eurotiomycetes</taxon>
        <taxon>Chaetothyriomycetidae</taxon>
        <taxon>Chaetothyriales</taxon>
        <taxon>Trichomeriaceae</taxon>
        <taxon>Lithohypha</taxon>
    </lineage>
</organism>
<dbReference type="Proteomes" id="UP001345013">
    <property type="component" value="Unassembled WGS sequence"/>
</dbReference>